<feature type="transmembrane region" description="Helical" evidence="1">
    <location>
        <begin position="286"/>
        <end position="306"/>
    </location>
</feature>
<dbReference type="Pfam" id="PF01757">
    <property type="entry name" value="Acyl_transf_3"/>
    <property type="match status" value="1"/>
</dbReference>
<evidence type="ECO:0000313" key="3">
    <source>
        <dbReference type="EMBL" id="UTI62485.1"/>
    </source>
</evidence>
<feature type="transmembrane region" description="Helical" evidence="1">
    <location>
        <begin position="20"/>
        <end position="40"/>
    </location>
</feature>
<dbReference type="PANTHER" id="PTHR23028">
    <property type="entry name" value="ACETYLTRANSFERASE"/>
    <property type="match status" value="1"/>
</dbReference>
<dbReference type="InterPro" id="IPR050879">
    <property type="entry name" value="Acyltransferase_3"/>
</dbReference>
<keyword evidence="4" id="KW-1185">Reference proteome</keyword>
<dbReference type="Proteomes" id="UP001056035">
    <property type="component" value="Chromosome"/>
</dbReference>
<gene>
    <name evidence="3" type="ORF">NBH00_14050</name>
</gene>
<name>A0ABY5DM71_9ACTN</name>
<protein>
    <submittedName>
        <fullName evidence="3">Acyltransferase</fullName>
    </submittedName>
</protein>
<sequence>MTLPTPAGQADHARFPHVDALRALAALSVLVFHASVYSGLSTNGAVGAVTARLDLGVTLFFLISGFLLYRPYVAARCGGPAALPLGEFYRRRLLRIVPAYWVALLALAAWPGLGGGVTSLPGGLRYFLFAQNLSLDTVLQGIGPAWTLCVEMSFYATLPLYAALAGRWLSGRAPAAQARRELWLLAGLAVVSVGLRELQHAVLDTGRGPVLAFLLPSFLLWFGLGMGLAVLSATRAAPRLHAAVARRPGTCWLLAAALLALAAFGMDLPRGFLGAYTDLSWAGEHVVYALIALCLLAPATLGTGGGGALRRVLAWRPLALVGLVSYGIYLYHLPLLIEFGRRGWPHRVAPFAPTLGSAVLTFAAAGACATVSYLVVERPFLARKRRARAAVSPAVSPVPAD</sequence>
<feature type="transmembrane region" description="Helical" evidence="1">
    <location>
        <begin position="93"/>
        <end position="113"/>
    </location>
</feature>
<feature type="domain" description="Acyltransferase 3" evidence="2">
    <location>
        <begin position="18"/>
        <end position="367"/>
    </location>
</feature>
<feature type="transmembrane region" description="Helical" evidence="1">
    <location>
        <begin position="182"/>
        <end position="198"/>
    </location>
</feature>
<reference evidence="3 4" key="1">
    <citation type="submission" date="2022-06" db="EMBL/GenBank/DDBJ databases">
        <title>Paraconexibacter antarcticus.</title>
        <authorList>
            <person name="Kim C.S."/>
        </authorList>
    </citation>
    <scope>NUCLEOTIDE SEQUENCE [LARGE SCALE GENOMIC DNA]</scope>
    <source>
        <strain evidence="3 4">02-257</strain>
    </source>
</reference>
<feature type="transmembrane region" description="Helical" evidence="1">
    <location>
        <begin position="52"/>
        <end position="72"/>
    </location>
</feature>
<feature type="transmembrane region" description="Helical" evidence="1">
    <location>
        <begin position="249"/>
        <end position="266"/>
    </location>
</feature>
<keyword evidence="1" id="KW-0472">Membrane</keyword>
<dbReference type="GO" id="GO:0016746">
    <property type="term" value="F:acyltransferase activity"/>
    <property type="evidence" value="ECO:0007669"/>
    <property type="project" value="UniProtKB-KW"/>
</dbReference>
<accession>A0ABY5DM71</accession>
<evidence type="ECO:0000313" key="4">
    <source>
        <dbReference type="Proteomes" id="UP001056035"/>
    </source>
</evidence>
<feature type="transmembrane region" description="Helical" evidence="1">
    <location>
        <begin position="218"/>
        <end position="237"/>
    </location>
</feature>
<dbReference type="RefSeq" id="WP_254569222.1">
    <property type="nucleotide sequence ID" value="NZ_CP098502.1"/>
</dbReference>
<feature type="transmembrane region" description="Helical" evidence="1">
    <location>
        <begin position="357"/>
        <end position="376"/>
    </location>
</feature>
<keyword evidence="1" id="KW-0812">Transmembrane</keyword>
<dbReference type="InterPro" id="IPR002656">
    <property type="entry name" value="Acyl_transf_3_dom"/>
</dbReference>
<proteinExistence type="predicted"/>
<feature type="transmembrane region" description="Helical" evidence="1">
    <location>
        <begin position="318"/>
        <end position="337"/>
    </location>
</feature>
<keyword evidence="1" id="KW-1133">Transmembrane helix</keyword>
<evidence type="ECO:0000259" key="2">
    <source>
        <dbReference type="Pfam" id="PF01757"/>
    </source>
</evidence>
<evidence type="ECO:0000256" key="1">
    <source>
        <dbReference type="SAM" id="Phobius"/>
    </source>
</evidence>
<keyword evidence="3" id="KW-0808">Transferase</keyword>
<keyword evidence="3" id="KW-0012">Acyltransferase</keyword>
<feature type="transmembrane region" description="Helical" evidence="1">
    <location>
        <begin position="152"/>
        <end position="170"/>
    </location>
</feature>
<dbReference type="PANTHER" id="PTHR23028:SF53">
    <property type="entry name" value="ACYL_TRANSF_3 DOMAIN-CONTAINING PROTEIN"/>
    <property type="match status" value="1"/>
</dbReference>
<dbReference type="EMBL" id="CP098502">
    <property type="protein sequence ID" value="UTI62485.1"/>
    <property type="molecule type" value="Genomic_DNA"/>
</dbReference>
<organism evidence="3 4">
    <name type="scientific">Paraconexibacter antarcticus</name>
    <dbReference type="NCBI Taxonomy" id="2949664"/>
    <lineage>
        <taxon>Bacteria</taxon>
        <taxon>Bacillati</taxon>
        <taxon>Actinomycetota</taxon>
        <taxon>Thermoleophilia</taxon>
        <taxon>Solirubrobacterales</taxon>
        <taxon>Paraconexibacteraceae</taxon>
        <taxon>Paraconexibacter</taxon>
    </lineage>
</organism>